<evidence type="ECO:0000256" key="1">
    <source>
        <dbReference type="ARBA" id="ARBA00004370"/>
    </source>
</evidence>
<evidence type="ECO:0000256" key="5">
    <source>
        <dbReference type="ARBA" id="ARBA00023136"/>
    </source>
</evidence>
<comment type="subcellular location">
    <subcellularLocation>
        <location evidence="1">Membrane</location>
    </subcellularLocation>
</comment>
<sequence length="123" mass="14074">TIFSVIGYFWRQSLKVWVHAHCGLRLGTCSEAPTERDKLFDAFVSYSSKDEAWVRQVLAAELERHDPPYRLCLRYRDLPTGGTYLADTIVQASEASKRTVLVLSHHFLKGKPFLIISQQFSSI</sequence>
<feature type="non-terminal residue" evidence="7">
    <location>
        <position position="1"/>
    </location>
</feature>
<dbReference type="Proteomes" id="UP000708208">
    <property type="component" value="Unassembled WGS sequence"/>
</dbReference>
<dbReference type="InterPro" id="IPR000157">
    <property type="entry name" value="TIR_dom"/>
</dbReference>
<keyword evidence="4" id="KW-1133">Transmembrane helix</keyword>
<evidence type="ECO:0000313" key="8">
    <source>
        <dbReference type="Proteomes" id="UP000708208"/>
    </source>
</evidence>
<dbReference type="OrthoDB" id="1421090at2759"/>
<comment type="caution">
    <text evidence="7">The sequence shown here is derived from an EMBL/GenBank/DDBJ whole genome shotgun (WGS) entry which is preliminary data.</text>
</comment>
<keyword evidence="5" id="KW-0472">Membrane</keyword>
<feature type="domain" description="TIR" evidence="6">
    <location>
        <begin position="38"/>
        <end position="123"/>
    </location>
</feature>
<dbReference type="Pfam" id="PF13676">
    <property type="entry name" value="TIR_2"/>
    <property type="match status" value="1"/>
</dbReference>
<dbReference type="PANTHER" id="PTHR24365">
    <property type="entry name" value="TOLL-LIKE RECEPTOR"/>
    <property type="match status" value="1"/>
</dbReference>
<dbReference type="GO" id="GO:0038023">
    <property type="term" value="F:signaling receptor activity"/>
    <property type="evidence" value="ECO:0007669"/>
    <property type="project" value="TreeGrafter"/>
</dbReference>
<dbReference type="PROSITE" id="PS50104">
    <property type="entry name" value="TIR"/>
    <property type="match status" value="1"/>
</dbReference>
<dbReference type="PANTHER" id="PTHR24365:SF541">
    <property type="entry name" value="PROTEIN TOLL-RELATED"/>
    <property type="match status" value="1"/>
</dbReference>
<keyword evidence="3" id="KW-0732">Signal</keyword>
<name>A0A8J2KXS7_9HEXA</name>
<dbReference type="GO" id="GO:0005886">
    <property type="term" value="C:plasma membrane"/>
    <property type="evidence" value="ECO:0007669"/>
    <property type="project" value="TreeGrafter"/>
</dbReference>
<keyword evidence="8" id="KW-1185">Reference proteome</keyword>
<protein>
    <recommendedName>
        <fullName evidence="6">TIR domain-containing protein</fullName>
    </recommendedName>
</protein>
<evidence type="ECO:0000259" key="6">
    <source>
        <dbReference type="PROSITE" id="PS50104"/>
    </source>
</evidence>
<gene>
    <name evidence="7" type="ORF">AFUS01_LOCUS35454</name>
</gene>
<organism evidence="7 8">
    <name type="scientific">Allacma fusca</name>
    <dbReference type="NCBI Taxonomy" id="39272"/>
    <lineage>
        <taxon>Eukaryota</taxon>
        <taxon>Metazoa</taxon>
        <taxon>Ecdysozoa</taxon>
        <taxon>Arthropoda</taxon>
        <taxon>Hexapoda</taxon>
        <taxon>Collembola</taxon>
        <taxon>Symphypleona</taxon>
        <taxon>Sminthuridae</taxon>
        <taxon>Allacma</taxon>
    </lineage>
</organism>
<accession>A0A8J2KXS7</accession>
<evidence type="ECO:0000256" key="4">
    <source>
        <dbReference type="ARBA" id="ARBA00022989"/>
    </source>
</evidence>
<evidence type="ECO:0000256" key="2">
    <source>
        <dbReference type="ARBA" id="ARBA00022692"/>
    </source>
</evidence>
<proteinExistence type="predicted"/>
<dbReference type="AlphaFoldDB" id="A0A8J2KXS7"/>
<dbReference type="GO" id="GO:0007165">
    <property type="term" value="P:signal transduction"/>
    <property type="evidence" value="ECO:0007669"/>
    <property type="project" value="InterPro"/>
</dbReference>
<evidence type="ECO:0000256" key="3">
    <source>
        <dbReference type="ARBA" id="ARBA00022729"/>
    </source>
</evidence>
<reference evidence="7" key="1">
    <citation type="submission" date="2021-06" db="EMBL/GenBank/DDBJ databases">
        <authorList>
            <person name="Hodson N. C."/>
            <person name="Mongue J. A."/>
            <person name="Jaron S. K."/>
        </authorList>
    </citation>
    <scope>NUCLEOTIDE SEQUENCE</scope>
</reference>
<keyword evidence="2" id="KW-0812">Transmembrane</keyword>
<dbReference type="EMBL" id="CAJVCH010535857">
    <property type="protein sequence ID" value="CAG7825339.1"/>
    <property type="molecule type" value="Genomic_DNA"/>
</dbReference>
<evidence type="ECO:0000313" key="7">
    <source>
        <dbReference type="EMBL" id="CAG7825339.1"/>
    </source>
</evidence>